<evidence type="ECO:0000259" key="3">
    <source>
        <dbReference type="Pfam" id="PF15235"/>
    </source>
</evidence>
<evidence type="ECO:0000256" key="1">
    <source>
        <dbReference type="ARBA" id="ARBA00002358"/>
    </source>
</evidence>
<feature type="compositionally biased region" description="Polar residues" evidence="2">
    <location>
        <begin position="125"/>
        <end position="153"/>
    </location>
</feature>
<evidence type="ECO:0000256" key="2">
    <source>
        <dbReference type="SAM" id="MobiDB-lite"/>
    </source>
</evidence>
<accession>A0A8C8YSR4</accession>
<dbReference type="GO" id="GO:0031175">
    <property type="term" value="P:neuron projection development"/>
    <property type="evidence" value="ECO:0007669"/>
    <property type="project" value="TreeGrafter"/>
</dbReference>
<dbReference type="PANTHER" id="PTHR15718:SF6">
    <property type="entry name" value="G PROTEIN-REGULATED INDUCER OF NEURITE OUTGROWTH 3"/>
    <property type="match status" value="1"/>
</dbReference>
<reference evidence="4" key="2">
    <citation type="submission" date="2025-09" db="UniProtKB">
        <authorList>
            <consortium name="Ensembl"/>
        </authorList>
    </citation>
    <scope>IDENTIFICATION</scope>
</reference>
<feature type="region of interest" description="Disordered" evidence="2">
    <location>
        <begin position="398"/>
        <end position="632"/>
    </location>
</feature>
<feature type="region of interest" description="Disordered" evidence="2">
    <location>
        <begin position="15"/>
        <end position="37"/>
    </location>
</feature>
<protein>
    <submittedName>
        <fullName evidence="4">GPRIN family member 3</fullName>
    </submittedName>
</protein>
<dbReference type="InterPro" id="IPR026646">
    <property type="entry name" value="GPRIN2-like/GPRIN3"/>
</dbReference>
<reference evidence="4" key="1">
    <citation type="submission" date="2025-08" db="UniProtKB">
        <authorList>
            <consortium name="Ensembl"/>
        </authorList>
    </citation>
    <scope>IDENTIFICATION</scope>
</reference>
<dbReference type="Ensembl" id="ENSPSMT00000005741.1">
    <property type="protein sequence ID" value="ENSPSMP00000004785.1"/>
    <property type="gene ID" value="ENSPSMG00000003754.1"/>
</dbReference>
<dbReference type="GO" id="GO:0098976">
    <property type="term" value="P:excitatory chemical synaptic transmission"/>
    <property type="evidence" value="ECO:0007669"/>
    <property type="project" value="Ensembl"/>
</dbReference>
<dbReference type="Pfam" id="PF15235">
    <property type="entry name" value="GRIN_C"/>
    <property type="match status" value="1"/>
</dbReference>
<sequence length="770" mass="79379">MGTVPDPLRAAKSSLVAAAGKEEDLGELRTASPPHRPAVLCQSANGFAGVPAEADLSPMAAAEPLTQARGHASTRPDMPSPAVLNEVEKASPARISPAGPQPPAPSPAAGKDLVRAPFPKPAGQRTHQTIAGDQAGASPSSAPEQSLVESQRTSNEERPEKPSCPAGDTCGSGQDHASCEFPSQKTVPGRVQSPSAAAELSSPVHSPGRGPAGERQGATCVSETRSCEPPAGEDGCSEDKQPSVTASDPQGIASVAPPPPPGTREGSVHPPEPEKGPLPAPQQMSRFKEASTMTNQAESDIKAGPSRAQQDAEVQAVASVQSRSVSTSPSILAAFLKDSPAPGRFEQEQLCVICQGTGAGGHALGLCDGAPAPQESARCLGIMPQVHIRAAAAVSTACPGESKPASLPGEVLKTSSTNVASSDAQDTWKEDGGSAGMTPGREEPSAPRLSGTNSSPLKASPTGGIAIGAGSQAEASHALGKSESEPPELAAQATNGHKTDPDRKPSDSCGPASNGDPSGSLDPTNKGSARDRKPASPQIAKAQGSAGTDGLDGKSVLLDPQAQESGGAGAAVSATPSPIRKTLEGTLEENRQPKTATSLSLPPDAVGDSSPGSGKRTPSRSVKASPRRPSRVSEFLKEQKLNVTAAAAHVGLTPAEKKKQLSAESRLQLKQSKRVKDVVWDEQGMTWEVYGASLDPESLGIAIQNHLQRQIREHEKLIKTQSGQSRRSISSDTSSNKKLKRRQHRVFQSMLHNFRRPNCCVRPAPSSVLD</sequence>
<dbReference type="GO" id="GO:0042220">
    <property type="term" value="P:response to cocaine"/>
    <property type="evidence" value="ECO:0007669"/>
    <property type="project" value="Ensembl"/>
</dbReference>
<feature type="region of interest" description="Disordered" evidence="2">
    <location>
        <begin position="717"/>
        <end position="742"/>
    </location>
</feature>
<evidence type="ECO:0000313" key="4">
    <source>
        <dbReference type="Ensembl" id="ENSPSMP00000004785.1"/>
    </source>
</evidence>
<organism evidence="4 5">
    <name type="scientific">Prolemur simus</name>
    <name type="common">Greater bamboo lemur</name>
    <name type="synonym">Hapalemur simus</name>
    <dbReference type="NCBI Taxonomy" id="1328070"/>
    <lineage>
        <taxon>Eukaryota</taxon>
        <taxon>Metazoa</taxon>
        <taxon>Chordata</taxon>
        <taxon>Craniata</taxon>
        <taxon>Vertebrata</taxon>
        <taxon>Euteleostomi</taxon>
        <taxon>Mammalia</taxon>
        <taxon>Eutheria</taxon>
        <taxon>Euarchontoglires</taxon>
        <taxon>Primates</taxon>
        <taxon>Strepsirrhini</taxon>
        <taxon>Lemuriformes</taxon>
        <taxon>Lemuridae</taxon>
        <taxon>Prolemur</taxon>
    </lineage>
</organism>
<evidence type="ECO:0000313" key="5">
    <source>
        <dbReference type="Proteomes" id="UP000694414"/>
    </source>
</evidence>
<keyword evidence="5" id="KW-1185">Reference proteome</keyword>
<dbReference type="GeneTree" id="ENSGT00570000079168"/>
<feature type="compositionally biased region" description="Polar residues" evidence="2">
    <location>
        <begin position="413"/>
        <end position="425"/>
    </location>
</feature>
<dbReference type="InterPro" id="IPR032745">
    <property type="entry name" value="GRIN_C"/>
</dbReference>
<feature type="compositionally biased region" description="Polar residues" evidence="2">
    <location>
        <begin position="515"/>
        <end position="527"/>
    </location>
</feature>
<dbReference type="GO" id="GO:0048667">
    <property type="term" value="P:cell morphogenesis involved in neuron differentiation"/>
    <property type="evidence" value="ECO:0007669"/>
    <property type="project" value="Ensembl"/>
</dbReference>
<dbReference type="GO" id="GO:0007626">
    <property type="term" value="P:locomotory behavior"/>
    <property type="evidence" value="ECO:0007669"/>
    <property type="project" value="Ensembl"/>
</dbReference>
<feature type="domain" description="G protein-regulated inducer of neurite outgrowth C-terminal" evidence="3">
    <location>
        <begin position="645"/>
        <end position="765"/>
    </location>
</feature>
<dbReference type="GO" id="GO:0005886">
    <property type="term" value="C:plasma membrane"/>
    <property type="evidence" value="ECO:0007669"/>
    <property type="project" value="TreeGrafter"/>
</dbReference>
<dbReference type="Proteomes" id="UP000694414">
    <property type="component" value="Unplaced"/>
</dbReference>
<proteinExistence type="predicted"/>
<feature type="compositionally biased region" description="Basic and acidic residues" evidence="2">
    <location>
        <begin position="497"/>
        <end position="506"/>
    </location>
</feature>
<dbReference type="GO" id="GO:0070561">
    <property type="term" value="P:vitamin D receptor signaling pathway"/>
    <property type="evidence" value="ECO:0007669"/>
    <property type="project" value="Ensembl"/>
</dbReference>
<dbReference type="GO" id="GO:0045202">
    <property type="term" value="C:synapse"/>
    <property type="evidence" value="ECO:0007669"/>
    <property type="project" value="GOC"/>
</dbReference>
<comment type="function">
    <text evidence="1">May be involved in neurite outgrowth.</text>
</comment>
<name>A0A8C8YSR4_PROSS</name>
<feature type="compositionally biased region" description="Low complexity" evidence="2">
    <location>
        <begin position="720"/>
        <end position="734"/>
    </location>
</feature>
<feature type="region of interest" description="Disordered" evidence="2">
    <location>
        <begin position="58"/>
        <end position="323"/>
    </location>
</feature>
<dbReference type="PANTHER" id="PTHR15718">
    <property type="entry name" value="G PROTEIN-REGULATED INDUCER OF NEURITE OUTGROWTH C-TERMINAL DOMAIN-CONTAINING PROTEIN"/>
    <property type="match status" value="1"/>
</dbReference>
<gene>
    <name evidence="4" type="primary">GPRIN3</name>
</gene>
<dbReference type="GO" id="GO:0019228">
    <property type="term" value="P:neuronal action potential"/>
    <property type="evidence" value="ECO:0007669"/>
    <property type="project" value="Ensembl"/>
</dbReference>
<dbReference type="AlphaFoldDB" id="A0A8C8YSR4"/>
<feature type="compositionally biased region" description="Low complexity" evidence="2">
    <location>
        <begin position="308"/>
        <end position="323"/>
    </location>
</feature>